<sequence>MSRKYKFHNKSVESGFVTNPIDWKYSSASNFQDDQSVLEIDDAGFLG</sequence>
<organism evidence="1 2">
    <name type="scientific">Psychroserpens algicola</name>
    <dbReference type="NCBI Taxonomy" id="1719034"/>
    <lineage>
        <taxon>Bacteria</taxon>
        <taxon>Pseudomonadati</taxon>
        <taxon>Bacteroidota</taxon>
        <taxon>Flavobacteriia</taxon>
        <taxon>Flavobacteriales</taxon>
        <taxon>Flavobacteriaceae</taxon>
        <taxon>Psychroserpens</taxon>
    </lineage>
</organism>
<keyword evidence="2" id="KW-1185">Reference proteome</keyword>
<reference evidence="1" key="1">
    <citation type="submission" date="2022-04" db="EMBL/GenBank/DDBJ databases">
        <authorList>
            <person name="Ren T."/>
        </authorList>
    </citation>
    <scope>NUCLEOTIDE SEQUENCE</scope>
    <source>
        <strain evidence="1">F63249</strain>
    </source>
</reference>
<evidence type="ECO:0000313" key="2">
    <source>
        <dbReference type="Proteomes" id="UP001203687"/>
    </source>
</evidence>
<dbReference type="RefSeq" id="WP_235989249.1">
    <property type="nucleotide sequence ID" value="NZ_JACNMJ010000001.1"/>
</dbReference>
<evidence type="ECO:0000313" key="1">
    <source>
        <dbReference type="EMBL" id="MCK8482294.1"/>
    </source>
</evidence>
<name>A0ABT0HD44_9FLAO</name>
<accession>A0ABT0HD44</accession>
<proteinExistence type="predicted"/>
<evidence type="ECO:0008006" key="3">
    <source>
        <dbReference type="Google" id="ProtNLM"/>
    </source>
</evidence>
<comment type="caution">
    <text evidence="1">The sequence shown here is derived from an EMBL/GenBank/DDBJ whole genome shotgun (WGS) entry which is preliminary data.</text>
</comment>
<dbReference type="Proteomes" id="UP001203687">
    <property type="component" value="Unassembled WGS sequence"/>
</dbReference>
<gene>
    <name evidence="1" type="ORF">MUY34_16840</name>
</gene>
<protein>
    <recommendedName>
        <fullName evidence="3">Transposase</fullName>
    </recommendedName>
</protein>
<dbReference type="EMBL" id="JALPQF010000034">
    <property type="protein sequence ID" value="MCK8482294.1"/>
    <property type="molecule type" value="Genomic_DNA"/>
</dbReference>